<protein>
    <recommendedName>
        <fullName evidence="2">F-box domain-containing protein</fullName>
    </recommendedName>
</protein>
<dbReference type="OrthoDB" id="3016965at2759"/>
<feature type="domain" description="F-box" evidence="2">
    <location>
        <begin position="65"/>
        <end position="114"/>
    </location>
</feature>
<reference evidence="3 4" key="1">
    <citation type="journal article" date="2020" name="ISME J.">
        <title>Uncovering the hidden diversity of litter-decomposition mechanisms in mushroom-forming fungi.</title>
        <authorList>
            <person name="Floudas D."/>
            <person name="Bentzer J."/>
            <person name="Ahren D."/>
            <person name="Johansson T."/>
            <person name="Persson P."/>
            <person name="Tunlid A."/>
        </authorList>
    </citation>
    <scope>NUCLEOTIDE SEQUENCE [LARGE SCALE GENOMIC DNA]</scope>
    <source>
        <strain evidence="3 4">CBS 175.51</strain>
    </source>
</reference>
<accession>A0A8H5FFM4</accession>
<dbReference type="SUPFAM" id="SSF52047">
    <property type="entry name" value="RNI-like"/>
    <property type="match status" value="1"/>
</dbReference>
<dbReference type="InterPro" id="IPR001810">
    <property type="entry name" value="F-box_dom"/>
</dbReference>
<dbReference type="PROSITE" id="PS50181">
    <property type="entry name" value="FBOX"/>
    <property type="match status" value="1"/>
</dbReference>
<dbReference type="SUPFAM" id="SSF81383">
    <property type="entry name" value="F-box domain"/>
    <property type="match status" value="1"/>
</dbReference>
<dbReference type="InterPro" id="IPR036047">
    <property type="entry name" value="F-box-like_dom_sf"/>
</dbReference>
<dbReference type="EMBL" id="JAACJK010000064">
    <property type="protein sequence ID" value="KAF5335069.1"/>
    <property type="molecule type" value="Genomic_DNA"/>
</dbReference>
<keyword evidence="4" id="KW-1185">Reference proteome</keyword>
<comment type="caution">
    <text evidence="3">The sequence shown here is derived from an EMBL/GenBank/DDBJ whole genome shotgun (WGS) entry which is preliminary data.</text>
</comment>
<dbReference type="AlphaFoldDB" id="A0A8H5FFM4"/>
<proteinExistence type="predicted"/>
<sequence>MIKEPFSTLLNGNYSLDSLELDAIQHEIEAETLAIDQIQSAIIDLQLQIEEHEARRKVYKTLLSPLRRGVLPSEILGEVFRYAIEPHYPVNRVGLVCKSWRDIALTTPSLWQTVIAPSGDDPINVGKLQAWTARAGTLPKTVGIVGLNRRSFNCACHLESEVDICRLASPELVRFLTDGPVLDAVSLRCYTHYCLNRLFARVAKSDESTLARSWDSIRHMSLKINKWSTPAHGLQWQFLHNLPPVSSLFLDTPGQPDVPSETLPAMPPLDSLTTLHIVSDWPNSWILRNLATCPNLEEVILNSKESERQDDVWTEGRTLVSLPKLQVLRFQHMATHGEDLRILRWLRMPSLRILELSYEIPEPFADREEDPDTPDKVQLYRDMLRMLSGADRVVDLQQLRLVYFPITAKGLLRILGVLPSLTFLELVTHIGSDRKFFEMAREVETPLLPHLRHLKIHDTCDVFYPNDVCEFLRQRKATATEASPDCVERLDMALNRYRNSPRLDESVRALRGMGILVNIVP</sequence>
<dbReference type="Gene3D" id="3.80.10.10">
    <property type="entry name" value="Ribonuclease Inhibitor"/>
    <property type="match status" value="1"/>
</dbReference>
<evidence type="ECO:0000259" key="2">
    <source>
        <dbReference type="PROSITE" id="PS50181"/>
    </source>
</evidence>
<dbReference type="Pfam" id="PF12937">
    <property type="entry name" value="F-box-like"/>
    <property type="match status" value="1"/>
</dbReference>
<evidence type="ECO:0000256" key="1">
    <source>
        <dbReference type="SAM" id="Coils"/>
    </source>
</evidence>
<organism evidence="3 4">
    <name type="scientific">Ephemerocybe angulata</name>
    <dbReference type="NCBI Taxonomy" id="980116"/>
    <lineage>
        <taxon>Eukaryota</taxon>
        <taxon>Fungi</taxon>
        <taxon>Dikarya</taxon>
        <taxon>Basidiomycota</taxon>
        <taxon>Agaricomycotina</taxon>
        <taxon>Agaricomycetes</taxon>
        <taxon>Agaricomycetidae</taxon>
        <taxon>Agaricales</taxon>
        <taxon>Agaricineae</taxon>
        <taxon>Psathyrellaceae</taxon>
        <taxon>Ephemerocybe</taxon>
    </lineage>
</organism>
<keyword evidence="1" id="KW-0175">Coiled coil</keyword>
<dbReference type="Gene3D" id="1.20.1280.50">
    <property type="match status" value="1"/>
</dbReference>
<gene>
    <name evidence="3" type="ORF">D9611_010837</name>
</gene>
<name>A0A8H5FFM4_9AGAR</name>
<evidence type="ECO:0000313" key="4">
    <source>
        <dbReference type="Proteomes" id="UP000541558"/>
    </source>
</evidence>
<feature type="coiled-coil region" evidence="1">
    <location>
        <begin position="35"/>
        <end position="62"/>
    </location>
</feature>
<dbReference type="Proteomes" id="UP000541558">
    <property type="component" value="Unassembled WGS sequence"/>
</dbReference>
<evidence type="ECO:0000313" key="3">
    <source>
        <dbReference type="EMBL" id="KAF5335069.1"/>
    </source>
</evidence>
<dbReference type="InterPro" id="IPR032675">
    <property type="entry name" value="LRR_dom_sf"/>
</dbReference>